<dbReference type="RefSeq" id="XP_033391591.1">
    <property type="nucleotide sequence ID" value="XM_033535622.1"/>
</dbReference>
<name>A0A6A6AXG4_9PEZI</name>
<dbReference type="EMBL" id="ML995546">
    <property type="protein sequence ID" value="KAF2135873.1"/>
    <property type="molecule type" value="Genomic_DNA"/>
</dbReference>
<proteinExistence type="predicted"/>
<gene>
    <name evidence="2" type="ORF">K452DRAFT_158078</name>
</gene>
<feature type="transmembrane region" description="Helical" evidence="1">
    <location>
        <begin position="6"/>
        <end position="31"/>
    </location>
</feature>
<evidence type="ECO:0000313" key="3">
    <source>
        <dbReference type="Proteomes" id="UP000799438"/>
    </source>
</evidence>
<accession>A0A6A6AXG4</accession>
<organism evidence="2 3">
    <name type="scientific">Aplosporella prunicola CBS 121167</name>
    <dbReference type="NCBI Taxonomy" id="1176127"/>
    <lineage>
        <taxon>Eukaryota</taxon>
        <taxon>Fungi</taxon>
        <taxon>Dikarya</taxon>
        <taxon>Ascomycota</taxon>
        <taxon>Pezizomycotina</taxon>
        <taxon>Dothideomycetes</taxon>
        <taxon>Dothideomycetes incertae sedis</taxon>
        <taxon>Botryosphaeriales</taxon>
        <taxon>Aplosporellaceae</taxon>
        <taxon>Aplosporella</taxon>
    </lineage>
</organism>
<dbReference type="AlphaFoldDB" id="A0A6A6AXG4"/>
<protein>
    <submittedName>
        <fullName evidence="2">Uncharacterized protein</fullName>
    </submittedName>
</protein>
<reference evidence="2" key="1">
    <citation type="journal article" date="2020" name="Stud. Mycol.">
        <title>101 Dothideomycetes genomes: a test case for predicting lifestyles and emergence of pathogens.</title>
        <authorList>
            <person name="Haridas S."/>
            <person name="Albert R."/>
            <person name="Binder M."/>
            <person name="Bloem J."/>
            <person name="Labutti K."/>
            <person name="Salamov A."/>
            <person name="Andreopoulos B."/>
            <person name="Baker S."/>
            <person name="Barry K."/>
            <person name="Bills G."/>
            <person name="Bluhm B."/>
            <person name="Cannon C."/>
            <person name="Castanera R."/>
            <person name="Culley D."/>
            <person name="Daum C."/>
            <person name="Ezra D."/>
            <person name="Gonzalez J."/>
            <person name="Henrissat B."/>
            <person name="Kuo A."/>
            <person name="Liang C."/>
            <person name="Lipzen A."/>
            <person name="Lutzoni F."/>
            <person name="Magnuson J."/>
            <person name="Mondo S."/>
            <person name="Nolan M."/>
            <person name="Ohm R."/>
            <person name="Pangilinan J."/>
            <person name="Park H.-J."/>
            <person name="Ramirez L."/>
            <person name="Alfaro M."/>
            <person name="Sun H."/>
            <person name="Tritt A."/>
            <person name="Yoshinaga Y."/>
            <person name="Zwiers L.-H."/>
            <person name="Turgeon B."/>
            <person name="Goodwin S."/>
            <person name="Spatafora J."/>
            <person name="Crous P."/>
            <person name="Grigoriev I."/>
        </authorList>
    </citation>
    <scope>NUCLEOTIDE SEQUENCE</scope>
    <source>
        <strain evidence="2">CBS 121167</strain>
    </source>
</reference>
<evidence type="ECO:0000256" key="1">
    <source>
        <dbReference type="SAM" id="Phobius"/>
    </source>
</evidence>
<evidence type="ECO:0000313" key="2">
    <source>
        <dbReference type="EMBL" id="KAF2135873.1"/>
    </source>
</evidence>
<keyword evidence="1" id="KW-1133">Transmembrane helix</keyword>
<keyword evidence="1" id="KW-0472">Membrane</keyword>
<dbReference type="GeneID" id="54293116"/>
<sequence length="68" mass="7942">MAGPNTIISSCFLFSFFFFLGDFPVLAIVTLSTYTFSMRYSHSLAQKAQNRLWRFKLHSFKKKFFDAS</sequence>
<keyword evidence="3" id="KW-1185">Reference proteome</keyword>
<dbReference type="Proteomes" id="UP000799438">
    <property type="component" value="Unassembled WGS sequence"/>
</dbReference>
<keyword evidence="1" id="KW-0812">Transmembrane</keyword>